<accession>A0AAD9HPB3</accession>
<sequence length="115" mass="12474">MNPRFAPCSRSRDSPPAIMKSVNIIAAVLLAPMSVNAIPEKPVRTPSPHVEPMWSNCIKFYRAVPNDACQSLADKNGLDLAEFIALNRGIGGLSGCSRGNVVAGYWYCVKPNGWE</sequence>
<evidence type="ECO:0000259" key="1">
    <source>
        <dbReference type="PROSITE" id="PS51782"/>
    </source>
</evidence>
<dbReference type="Proteomes" id="UP001232148">
    <property type="component" value="Unassembled WGS sequence"/>
</dbReference>
<keyword evidence="3" id="KW-1185">Reference proteome</keyword>
<dbReference type="InterPro" id="IPR018392">
    <property type="entry name" value="LysM"/>
</dbReference>
<gene>
    <name evidence="2" type="ORF">LX32DRAFT_274285</name>
</gene>
<name>A0AAD9HPB3_9PEZI</name>
<comment type="caution">
    <text evidence="2">The sequence shown here is derived from an EMBL/GenBank/DDBJ whole genome shotgun (WGS) entry which is preliminary data.</text>
</comment>
<dbReference type="Gene3D" id="3.10.350.10">
    <property type="entry name" value="LysM domain"/>
    <property type="match status" value="1"/>
</dbReference>
<dbReference type="EMBL" id="MU842840">
    <property type="protein sequence ID" value="KAK2031444.1"/>
    <property type="molecule type" value="Genomic_DNA"/>
</dbReference>
<dbReference type="PROSITE" id="PS51782">
    <property type="entry name" value="LYSM"/>
    <property type="match status" value="1"/>
</dbReference>
<proteinExistence type="predicted"/>
<feature type="domain" description="LysM" evidence="1">
    <location>
        <begin position="59"/>
        <end position="109"/>
    </location>
</feature>
<evidence type="ECO:0000313" key="3">
    <source>
        <dbReference type="Proteomes" id="UP001232148"/>
    </source>
</evidence>
<protein>
    <recommendedName>
        <fullName evidence="1">LysM domain-containing protein</fullName>
    </recommendedName>
</protein>
<evidence type="ECO:0000313" key="2">
    <source>
        <dbReference type="EMBL" id="KAK2031444.1"/>
    </source>
</evidence>
<dbReference type="InterPro" id="IPR036779">
    <property type="entry name" value="LysM_dom_sf"/>
</dbReference>
<dbReference type="AlphaFoldDB" id="A0AAD9HPB3"/>
<reference evidence="2" key="1">
    <citation type="submission" date="2021-06" db="EMBL/GenBank/DDBJ databases">
        <title>Comparative genomics, transcriptomics and evolutionary studies reveal genomic signatures of adaptation to plant cell wall in hemibiotrophic fungi.</title>
        <authorList>
            <consortium name="DOE Joint Genome Institute"/>
            <person name="Baroncelli R."/>
            <person name="Diaz J.F."/>
            <person name="Benocci T."/>
            <person name="Peng M."/>
            <person name="Battaglia E."/>
            <person name="Haridas S."/>
            <person name="Andreopoulos W."/>
            <person name="Labutti K."/>
            <person name="Pangilinan J."/>
            <person name="Floch G.L."/>
            <person name="Makela M.R."/>
            <person name="Henrissat B."/>
            <person name="Grigoriev I.V."/>
            <person name="Crouch J.A."/>
            <person name="De Vries R.P."/>
            <person name="Sukno S.A."/>
            <person name="Thon M.R."/>
        </authorList>
    </citation>
    <scope>NUCLEOTIDE SEQUENCE</scope>
    <source>
        <strain evidence="2">MAFF235873</strain>
    </source>
</reference>
<organism evidence="2 3">
    <name type="scientific">Colletotrichum zoysiae</name>
    <dbReference type="NCBI Taxonomy" id="1216348"/>
    <lineage>
        <taxon>Eukaryota</taxon>
        <taxon>Fungi</taxon>
        <taxon>Dikarya</taxon>
        <taxon>Ascomycota</taxon>
        <taxon>Pezizomycotina</taxon>
        <taxon>Sordariomycetes</taxon>
        <taxon>Hypocreomycetidae</taxon>
        <taxon>Glomerellales</taxon>
        <taxon>Glomerellaceae</taxon>
        <taxon>Colletotrichum</taxon>
        <taxon>Colletotrichum graminicola species complex</taxon>
    </lineage>
</organism>